<gene>
    <name evidence="2" type="ORF">RUN39_v1_920056</name>
</gene>
<dbReference type="EMBL" id="LN899819">
    <property type="protein sequence ID" value="CUV14641.1"/>
    <property type="molecule type" value="Genomic_DNA"/>
</dbReference>
<dbReference type="AlphaFoldDB" id="A0A0S4TYM0"/>
<proteinExistence type="predicted"/>
<evidence type="ECO:0000256" key="1">
    <source>
        <dbReference type="SAM" id="MobiDB-lite"/>
    </source>
</evidence>
<sequence length="229" mass="25608">MRIKHGIRVNETGKFASPVVPGEQTCLKLRTMAGSVYGALTWMRCQAREGLFRMRWRIVGWPPVNGSPGPFSTTLASLGHLVPTKYWWVPKWTEHCPVLWRTENHLAQLLTAIGCSAHALNTRHAWRSPDCQESRLDPRRCIYRLLADEGLGLRWEAGSENDRSMLGVTALANGRHREPWRGGVTTMRQPSGPAEGYASDIPLSDGSEARNEKGPADAGPFEFGGWYRD</sequence>
<reference evidence="2" key="1">
    <citation type="submission" date="2015-10" db="EMBL/GenBank/DDBJ databases">
        <authorList>
            <person name="Gilbert D.G."/>
        </authorList>
    </citation>
    <scope>NUCLEOTIDE SEQUENCE</scope>
    <source>
        <strain evidence="2">Phyl III-seqv23</strain>
    </source>
</reference>
<feature type="region of interest" description="Disordered" evidence="1">
    <location>
        <begin position="178"/>
        <end position="229"/>
    </location>
</feature>
<accession>A0A0S4TYM0</accession>
<evidence type="ECO:0000313" key="2">
    <source>
        <dbReference type="EMBL" id="CUV14641.1"/>
    </source>
</evidence>
<name>A0A0S4TYM0_RALSL</name>
<organism evidence="2">
    <name type="scientific">Ralstonia solanacearum</name>
    <name type="common">Pseudomonas solanacearum</name>
    <dbReference type="NCBI Taxonomy" id="305"/>
    <lineage>
        <taxon>Bacteria</taxon>
        <taxon>Pseudomonadati</taxon>
        <taxon>Pseudomonadota</taxon>
        <taxon>Betaproteobacteria</taxon>
        <taxon>Burkholderiales</taxon>
        <taxon>Burkholderiaceae</taxon>
        <taxon>Ralstonia</taxon>
        <taxon>Ralstonia solanacearum species complex</taxon>
    </lineage>
</organism>
<protein>
    <submittedName>
        <fullName evidence="2">Uncharacterized protein</fullName>
    </submittedName>
</protein>